<feature type="region of interest" description="Disordered" evidence="7">
    <location>
        <begin position="746"/>
        <end position="776"/>
    </location>
</feature>
<feature type="transmembrane region" description="Helical" evidence="8">
    <location>
        <begin position="201"/>
        <end position="222"/>
    </location>
</feature>
<evidence type="ECO:0000259" key="10">
    <source>
        <dbReference type="SMART" id="SM01320"/>
    </source>
</evidence>
<feature type="compositionally biased region" description="Polar residues" evidence="7">
    <location>
        <begin position="752"/>
        <end position="762"/>
    </location>
</feature>
<feature type="transmembrane region" description="Helical" evidence="8">
    <location>
        <begin position="654"/>
        <end position="679"/>
    </location>
</feature>
<evidence type="ECO:0000256" key="7">
    <source>
        <dbReference type="SAM" id="MobiDB-lite"/>
    </source>
</evidence>
<evidence type="ECO:0000256" key="1">
    <source>
        <dbReference type="ARBA" id="ARBA00004141"/>
    </source>
</evidence>
<reference evidence="12" key="1">
    <citation type="journal article" date="2020" name="Stud. Mycol.">
        <title>101 Dothideomycetes genomes: A test case for predicting lifestyles and emergence of pathogens.</title>
        <authorList>
            <person name="Haridas S."/>
            <person name="Albert R."/>
            <person name="Binder M."/>
            <person name="Bloem J."/>
            <person name="LaButti K."/>
            <person name="Salamov A."/>
            <person name="Andreopoulos B."/>
            <person name="Baker S."/>
            <person name="Barry K."/>
            <person name="Bills G."/>
            <person name="Bluhm B."/>
            <person name="Cannon C."/>
            <person name="Castanera R."/>
            <person name="Culley D."/>
            <person name="Daum C."/>
            <person name="Ezra D."/>
            <person name="Gonzalez J."/>
            <person name="Henrissat B."/>
            <person name="Kuo A."/>
            <person name="Liang C."/>
            <person name="Lipzen A."/>
            <person name="Lutzoni F."/>
            <person name="Magnuson J."/>
            <person name="Mondo S."/>
            <person name="Nolan M."/>
            <person name="Ohm R."/>
            <person name="Pangilinan J."/>
            <person name="Park H.-J."/>
            <person name="Ramirez L."/>
            <person name="Alfaro M."/>
            <person name="Sun H."/>
            <person name="Tritt A."/>
            <person name="Yoshinaga Y."/>
            <person name="Zwiers L.-H."/>
            <person name="Turgeon B."/>
            <person name="Goodwin S."/>
            <person name="Spatafora J."/>
            <person name="Crous P."/>
            <person name="Grigoriev I."/>
        </authorList>
    </citation>
    <scope>NUCLEOTIDE SEQUENCE [LARGE SCALE GENOMIC DNA]</scope>
    <source>
        <strain evidence="12">CECT 20119</strain>
    </source>
</reference>
<feature type="transmembrane region" description="Helical" evidence="8">
    <location>
        <begin position="593"/>
        <end position="611"/>
    </location>
</feature>
<evidence type="ECO:0000256" key="8">
    <source>
        <dbReference type="SAM" id="Phobius"/>
    </source>
</evidence>
<dbReference type="PANTHER" id="PTHR31145:SF7">
    <property type="entry name" value="TRP-LIKE ION CHANNEL"/>
    <property type="match status" value="1"/>
</dbReference>
<dbReference type="AlphaFoldDB" id="A0A6A6GND6"/>
<accession>A0A6A6GND6</accession>
<keyword evidence="6 8" id="KW-0472">Membrane</keyword>
<organism evidence="11 12">
    <name type="scientific">Elsinoe ampelina</name>
    <dbReference type="NCBI Taxonomy" id="302913"/>
    <lineage>
        <taxon>Eukaryota</taxon>
        <taxon>Fungi</taxon>
        <taxon>Dikarya</taxon>
        <taxon>Ascomycota</taxon>
        <taxon>Pezizomycotina</taxon>
        <taxon>Dothideomycetes</taxon>
        <taxon>Dothideomycetidae</taxon>
        <taxon>Myriangiales</taxon>
        <taxon>Elsinoaceae</taxon>
        <taxon>Elsinoe</taxon>
    </lineage>
</organism>
<feature type="transmembrane region" description="Helical" evidence="8">
    <location>
        <begin position="461"/>
        <end position="483"/>
    </location>
</feature>
<evidence type="ECO:0000313" key="12">
    <source>
        <dbReference type="Proteomes" id="UP000799538"/>
    </source>
</evidence>
<dbReference type="GO" id="GO:0016020">
    <property type="term" value="C:membrane"/>
    <property type="evidence" value="ECO:0007669"/>
    <property type="project" value="UniProtKB-SubCell"/>
</dbReference>
<dbReference type="InterPro" id="IPR010308">
    <property type="entry name" value="TRP_C"/>
</dbReference>
<evidence type="ECO:0000256" key="6">
    <source>
        <dbReference type="ARBA" id="ARBA00023136"/>
    </source>
</evidence>
<dbReference type="InterPro" id="IPR032800">
    <property type="entry name" value="TRP_N"/>
</dbReference>
<feature type="non-terminal residue" evidence="11">
    <location>
        <position position="802"/>
    </location>
</feature>
<evidence type="ECO:0000256" key="3">
    <source>
        <dbReference type="ARBA" id="ARBA00022692"/>
    </source>
</evidence>
<keyword evidence="5 8" id="KW-1133">Transmembrane helix</keyword>
<evidence type="ECO:0000256" key="2">
    <source>
        <dbReference type="ARBA" id="ARBA00010642"/>
    </source>
</evidence>
<dbReference type="Proteomes" id="UP000799538">
    <property type="component" value="Unassembled WGS sequence"/>
</dbReference>
<feature type="signal peptide" evidence="9">
    <location>
        <begin position="1"/>
        <end position="24"/>
    </location>
</feature>
<feature type="domain" description="ML-like" evidence="10">
    <location>
        <begin position="55"/>
        <end position="196"/>
    </location>
</feature>
<evidence type="ECO:0000256" key="4">
    <source>
        <dbReference type="ARBA" id="ARBA00022729"/>
    </source>
</evidence>
<keyword evidence="3 8" id="KW-0812">Transmembrane</keyword>
<evidence type="ECO:0000313" key="11">
    <source>
        <dbReference type="EMBL" id="KAF2227284.1"/>
    </source>
</evidence>
<evidence type="ECO:0000256" key="9">
    <source>
        <dbReference type="SAM" id="SignalP"/>
    </source>
</evidence>
<dbReference type="InterPro" id="IPR040241">
    <property type="entry name" value="TRP_Flc/Pkd2-like"/>
</dbReference>
<comment type="similarity">
    <text evidence="2">Belongs to the transient receptor potential (TRP) ion channel family.</text>
</comment>
<dbReference type="OrthoDB" id="5377623at2759"/>
<sequence>MRFQYFSVAITALLSLLLLSVVSAQDTQTHDGVRYVQIIDQTTSKSTLVPDNRKPALYTGNFGDCLGSSLINVTRFDASYYADNMTIMFHLAGTTALVQESLMMYIGVYAYGESRFDLIWNPCSANIASLCPARSNTTIEANGLIPISPQDVSGIPEIALSIPDFEGEAILRVFSNSTQSEIGCYTAVVTNGSSFSQPKSVGTILGLFTLIAIIASFATAMYGDSIPVMRTHYAHSLSVGVVFAVFQHIFFTGALSMNWPSVLVAFWSNFAWSAGMINTAGMQNSITRLVGNNIGNTSQVGAAGSGTAQSQLGGGFDLATLYKRGANELITRDRALVNSSTGYAWYGNPVQAGLPLPGNFSGFAGTLGQESIRASNAFMTGFLWLIIALVLVVGSVVAFKWIIEGLTKYKVLREDRLSFFRNNWIAYTIATALRICFIAFFMIMFLTMFQFSYQSSSGPKAIAALVFLLFLVGASLIVAYAYYTRFQTVARVGDHEMANMTSKKLKRVSNSLQSLIPKDQTGIHKYLPTAIFHTLAEMGREPNIIHEDEDFVRKFGWLAARYRRSRWWFFGAWTAYEFIRACFYGGASGHPKVQVFGLLIVEIVAFALFIWARPFEGQRLNILVVYLLGFSKVASVALSAAFDVTFNLPRILTTVIGIIIIVIQGLLAIITLIAILVGAASSWMSIRRDVPTEEFKPKKWRSFRERYFTHMDRTAKELPRPRKQKPDDDQDFATEMRLDPSASYLSLDSRKFSPTPSRNFSPMSDIGPNGPARVPSMASSAHIRSNLPFGARAHRPSWSIHE</sequence>
<dbReference type="Pfam" id="PF06011">
    <property type="entry name" value="TRP"/>
    <property type="match status" value="1"/>
</dbReference>
<keyword evidence="12" id="KW-1185">Reference proteome</keyword>
<evidence type="ECO:0000256" key="5">
    <source>
        <dbReference type="ARBA" id="ARBA00022989"/>
    </source>
</evidence>
<dbReference type="GO" id="GO:0009272">
    <property type="term" value="P:fungal-type cell wall biogenesis"/>
    <property type="evidence" value="ECO:0007669"/>
    <property type="project" value="TreeGrafter"/>
</dbReference>
<dbReference type="GO" id="GO:0055085">
    <property type="term" value="P:transmembrane transport"/>
    <property type="evidence" value="ECO:0007669"/>
    <property type="project" value="TreeGrafter"/>
</dbReference>
<dbReference type="EMBL" id="ML992501">
    <property type="protein sequence ID" value="KAF2227284.1"/>
    <property type="molecule type" value="Genomic_DNA"/>
</dbReference>
<dbReference type="Pfam" id="PF14558">
    <property type="entry name" value="TRP_N"/>
    <property type="match status" value="1"/>
</dbReference>
<dbReference type="SMART" id="SM01320">
    <property type="entry name" value="TRP_N"/>
    <property type="match status" value="1"/>
</dbReference>
<dbReference type="PANTHER" id="PTHR31145">
    <property type="entry name" value="INTEGRAL MEMBRANE PROTEIN (AFU_ORTHOLOGUE AFUA_7G01610)"/>
    <property type="match status" value="1"/>
</dbReference>
<feature type="transmembrane region" description="Helical" evidence="8">
    <location>
        <begin position="234"/>
        <end position="257"/>
    </location>
</feature>
<gene>
    <name evidence="11" type="ORF">BDZ85DRAFT_188869</name>
</gene>
<name>A0A6A6GND6_9PEZI</name>
<feature type="chain" id="PRO_5025686965" description="ML-like domain-containing protein" evidence="9">
    <location>
        <begin position="25"/>
        <end position="802"/>
    </location>
</feature>
<protein>
    <recommendedName>
        <fullName evidence="10">ML-like domain-containing protein</fullName>
    </recommendedName>
</protein>
<proteinExistence type="inferred from homology"/>
<feature type="transmembrane region" description="Helical" evidence="8">
    <location>
        <begin position="382"/>
        <end position="403"/>
    </location>
</feature>
<comment type="subcellular location">
    <subcellularLocation>
        <location evidence="1">Membrane</location>
        <topology evidence="1">Multi-pass membrane protein</topology>
    </subcellularLocation>
</comment>
<feature type="transmembrane region" description="Helical" evidence="8">
    <location>
        <begin position="424"/>
        <end position="449"/>
    </location>
</feature>
<feature type="transmembrane region" description="Helical" evidence="8">
    <location>
        <begin position="623"/>
        <end position="642"/>
    </location>
</feature>
<feature type="transmembrane region" description="Helical" evidence="8">
    <location>
        <begin position="567"/>
        <end position="587"/>
    </location>
</feature>
<keyword evidence="4 9" id="KW-0732">Signal</keyword>